<evidence type="ECO:0000259" key="3">
    <source>
        <dbReference type="Pfam" id="PF14372"/>
    </source>
</evidence>
<feature type="compositionally biased region" description="Basic residues" evidence="1">
    <location>
        <begin position="83"/>
        <end position="94"/>
    </location>
</feature>
<gene>
    <name evidence="4" type="ORF">OLC1_LOCUS2951</name>
</gene>
<keyword evidence="2" id="KW-0812">Transmembrane</keyword>
<keyword evidence="2" id="KW-1133">Transmembrane helix</keyword>
<feature type="compositionally biased region" description="Basic and acidic residues" evidence="1">
    <location>
        <begin position="72"/>
        <end position="82"/>
    </location>
</feature>
<feature type="domain" description="hAT-like transposase RNase-H fold" evidence="3">
    <location>
        <begin position="124"/>
        <end position="185"/>
    </location>
</feature>
<dbReference type="GO" id="GO:0003677">
    <property type="term" value="F:DNA binding"/>
    <property type="evidence" value="ECO:0007669"/>
    <property type="project" value="InterPro"/>
</dbReference>
<keyword evidence="5" id="KW-1185">Reference proteome</keyword>
<proteinExistence type="predicted"/>
<accession>A0AAV1C7X1</accession>
<feature type="region of interest" description="Disordered" evidence="1">
    <location>
        <begin position="72"/>
        <end position="94"/>
    </location>
</feature>
<dbReference type="EMBL" id="OX459118">
    <property type="protein sequence ID" value="CAI9090897.1"/>
    <property type="molecule type" value="Genomic_DNA"/>
</dbReference>
<sequence length="203" mass="23011">MQDQDSYSSLISGVMCDCVLFGAVGLHVLFMSDFDEDFDELEEIEVKDSSVPPLLDLPTDDSLMVDVQIETKDQDEKPEGQGRHAKVKKSPKRRRVTRNRSVVWAHFSKSTLANGEYGLRVVIKIINESDDEDQKLMAEMMKGNFDKYYGEVKNLVILMAYVFDPRNKLRYLDVVLVDVYGQVDGNAVEKEMNAGESETVDLS</sequence>
<dbReference type="Proteomes" id="UP001161247">
    <property type="component" value="Chromosome 1"/>
</dbReference>
<protein>
    <submittedName>
        <fullName evidence="4">OLC1v1025777C1</fullName>
    </submittedName>
</protein>
<evidence type="ECO:0000256" key="2">
    <source>
        <dbReference type="SAM" id="Phobius"/>
    </source>
</evidence>
<reference evidence="4" key="1">
    <citation type="submission" date="2023-03" db="EMBL/GenBank/DDBJ databases">
        <authorList>
            <person name="Julca I."/>
        </authorList>
    </citation>
    <scope>NUCLEOTIDE SEQUENCE</scope>
</reference>
<dbReference type="Pfam" id="PF14372">
    <property type="entry name" value="hAT-like_RNase-H"/>
    <property type="match status" value="1"/>
</dbReference>
<evidence type="ECO:0000256" key="1">
    <source>
        <dbReference type="SAM" id="MobiDB-lite"/>
    </source>
</evidence>
<keyword evidence="2" id="KW-0472">Membrane</keyword>
<organism evidence="4 5">
    <name type="scientific">Oldenlandia corymbosa var. corymbosa</name>
    <dbReference type="NCBI Taxonomy" id="529605"/>
    <lineage>
        <taxon>Eukaryota</taxon>
        <taxon>Viridiplantae</taxon>
        <taxon>Streptophyta</taxon>
        <taxon>Embryophyta</taxon>
        <taxon>Tracheophyta</taxon>
        <taxon>Spermatophyta</taxon>
        <taxon>Magnoliopsida</taxon>
        <taxon>eudicotyledons</taxon>
        <taxon>Gunneridae</taxon>
        <taxon>Pentapetalae</taxon>
        <taxon>asterids</taxon>
        <taxon>lamiids</taxon>
        <taxon>Gentianales</taxon>
        <taxon>Rubiaceae</taxon>
        <taxon>Rubioideae</taxon>
        <taxon>Spermacoceae</taxon>
        <taxon>Hedyotis-Oldenlandia complex</taxon>
        <taxon>Oldenlandia</taxon>
    </lineage>
</organism>
<name>A0AAV1C7X1_OLDCO</name>
<dbReference type="AlphaFoldDB" id="A0AAV1C7X1"/>
<evidence type="ECO:0000313" key="5">
    <source>
        <dbReference type="Proteomes" id="UP001161247"/>
    </source>
</evidence>
<evidence type="ECO:0000313" key="4">
    <source>
        <dbReference type="EMBL" id="CAI9090897.1"/>
    </source>
</evidence>
<feature type="transmembrane region" description="Helical" evidence="2">
    <location>
        <begin position="6"/>
        <end position="30"/>
    </location>
</feature>
<dbReference type="InterPro" id="IPR025525">
    <property type="entry name" value="hAT-like_transposase_RNase-H"/>
</dbReference>